<proteinExistence type="predicted"/>
<reference evidence="7" key="1">
    <citation type="journal article" date="2019" name="Int. J. Syst. Evol. Microbiol.">
        <title>The Global Catalogue of Microorganisms (GCM) 10K type strain sequencing project: providing services to taxonomists for standard genome sequencing and annotation.</title>
        <authorList>
            <consortium name="The Broad Institute Genomics Platform"/>
            <consortium name="The Broad Institute Genome Sequencing Center for Infectious Disease"/>
            <person name="Wu L."/>
            <person name="Ma J."/>
        </authorList>
    </citation>
    <scope>NUCLEOTIDE SEQUENCE [LARGE SCALE GENOMIC DNA]</scope>
    <source>
        <strain evidence="7">KCTC 12708</strain>
    </source>
</reference>
<evidence type="ECO:0000313" key="6">
    <source>
        <dbReference type="EMBL" id="GGZ51678.1"/>
    </source>
</evidence>
<accession>A0ABQ3BRG3</accession>
<dbReference type="RefSeq" id="WP_051191142.1">
    <property type="nucleotide sequence ID" value="NZ_BMWY01000002.1"/>
</dbReference>
<evidence type="ECO:0000256" key="3">
    <source>
        <dbReference type="ARBA" id="ARBA00022989"/>
    </source>
</evidence>
<comment type="subcellular location">
    <subcellularLocation>
        <location evidence="1">Membrane</location>
        <topology evidence="1">Multi-pass membrane protein</topology>
    </subcellularLocation>
</comment>
<dbReference type="GeneID" id="94368858"/>
<keyword evidence="4 5" id="KW-0472">Membrane</keyword>
<evidence type="ECO:0000256" key="1">
    <source>
        <dbReference type="ARBA" id="ARBA00004141"/>
    </source>
</evidence>
<organism evidence="6 7">
    <name type="scientific">Mesonia mobilis</name>
    <dbReference type="NCBI Taxonomy" id="369791"/>
    <lineage>
        <taxon>Bacteria</taxon>
        <taxon>Pseudomonadati</taxon>
        <taxon>Bacteroidota</taxon>
        <taxon>Flavobacteriia</taxon>
        <taxon>Flavobacteriales</taxon>
        <taxon>Flavobacteriaceae</taxon>
        <taxon>Mesonia</taxon>
    </lineage>
</organism>
<comment type="caution">
    <text evidence="6">The sequence shown here is derived from an EMBL/GenBank/DDBJ whole genome shotgun (WGS) entry which is preliminary data.</text>
</comment>
<protein>
    <recommendedName>
        <fullName evidence="8">DUF4870 domain-containing protein</fullName>
    </recommendedName>
</protein>
<evidence type="ECO:0000313" key="7">
    <source>
        <dbReference type="Proteomes" id="UP000615593"/>
    </source>
</evidence>
<keyword evidence="7" id="KW-1185">Reference proteome</keyword>
<keyword evidence="2 5" id="KW-0812">Transmembrane</keyword>
<feature type="transmembrane region" description="Helical" evidence="5">
    <location>
        <begin position="21"/>
        <end position="37"/>
    </location>
</feature>
<name>A0ABQ3BRG3_9FLAO</name>
<dbReference type="InterPro" id="IPR019109">
    <property type="entry name" value="MamF_MmsF"/>
</dbReference>
<feature type="transmembrane region" description="Helical" evidence="5">
    <location>
        <begin position="58"/>
        <end position="78"/>
    </location>
</feature>
<evidence type="ECO:0008006" key="8">
    <source>
        <dbReference type="Google" id="ProtNLM"/>
    </source>
</evidence>
<evidence type="ECO:0000256" key="4">
    <source>
        <dbReference type="ARBA" id="ARBA00023136"/>
    </source>
</evidence>
<evidence type="ECO:0000256" key="5">
    <source>
        <dbReference type="SAM" id="Phobius"/>
    </source>
</evidence>
<dbReference type="EMBL" id="BMWY01000002">
    <property type="protein sequence ID" value="GGZ51678.1"/>
    <property type="molecule type" value="Genomic_DNA"/>
</dbReference>
<gene>
    <name evidence="6" type="ORF">GCM10008088_11940</name>
</gene>
<sequence>MQSINQKTISSVAHLGAFSKYFIPLGNFLVPIFIWVLHKEKPFVSAHAKRSLNFQISLFLYASVLASIAIFGLLTLGVNLGNLDQFYFSAGNDLVISNHSPLFTMPFMIFAGVVIILTIGLFFLEILCVINAAVRACEGKAYRYPLTINFIQLTSEEQQDLQEENFQTSL</sequence>
<dbReference type="Proteomes" id="UP000615593">
    <property type="component" value="Unassembled WGS sequence"/>
</dbReference>
<keyword evidence="3 5" id="KW-1133">Transmembrane helix</keyword>
<evidence type="ECO:0000256" key="2">
    <source>
        <dbReference type="ARBA" id="ARBA00022692"/>
    </source>
</evidence>
<feature type="transmembrane region" description="Helical" evidence="5">
    <location>
        <begin position="107"/>
        <end position="134"/>
    </location>
</feature>
<dbReference type="Pfam" id="PF09685">
    <property type="entry name" value="MamF_MmsF"/>
    <property type="match status" value="1"/>
</dbReference>